<dbReference type="Proteomes" id="UP001341840">
    <property type="component" value="Unassembled WGS sequence"/>
</dbReference>
<reference evidence="2 3" key="1">
    <citation type="journal article" date="2023" name="Plants (Basel)">
        <title>Bridging the Gap: Combining Genomics and Transcriptomics Approaches to Understand Stylosanthes scabra, an Orphan Legume from the Brazilian Caatinga.</title>
        <authorList>
            <person name="Ferreira-Neto J.R.C."/>
            <person name="da Silva M.D."/>
            <person name="Binneck E."/>
            <person name="de Melo N.F."/>
            <person name="da Silva R.H."/>
            <person name="de Melo A.L.T.M."/>
            <person name="Pandolfi V."/>
            <person name="Bustamante F.O."/>
            <person name="Brasileiro-Vidal A.C."/>
            <person name="Benko-Iseppon A.M."/>
        </authorList>
    </citation>
    <scope>NUCLEOTIDE SEQUENCE [LARGE SCALE GENOMIC DNA]</scope>
    <source>
        <tissue evidence="2">Leaves</tissue>
    </source>
</reference>
<name>A0ABU6QUF2_9FABA</name>
<protein>
    <submittedName>
        <fullName evidence="2">Uncharacterized protein</fullName>
    </submittedName>
</protein>
<keyword evidence="3" id="KW-1185">Reference proteome</keyword>
<evidence type="ECO:0000313" key="3">
    <source>
        <dbReference type="Proteomes" id="UP001341840"/>
    </source>
</evidence>
<feature type="compositionally biased region" description="Basic and acidic residues" evidence="1">
    <location>
        <begin position="38"/>
        <end position="52"/>
    </location>
</feature>
<evidence type="ECO:0000256" key="1">
    <source>
        <dbReference type="SAM" id="MobiDB-lite"/>
    </source>
</evidence>
<evidence type="ECO:0000313" key="2">
    <source>
        <dbReference type="EMBL" id="MED6114664.1"/>
    </source>
</evidence>
<accession>A0ABU6QUF2</accession>
<comment type="caution">
    <text evidence="2">The sequence shown here is derived from an EMBL/GenBank/DDBJ whole genome shotgun (WGS) entry which is preliminary data.</text>
</comment>
<sequence length="83" mass="9247">MELPCNLIPSLSPESESQRKGIGTDTASKAVRHGLLADWKEGPLLHPQKNENDPSQGRKKVRAAAREASFVRVPTEFEFRSFT</sequence>
<dbReference type="EMBL" id="JASCZI010001276">
    <property type="protein sequence ID" value="MED6114664.1"/>
    <property type="molecule type" value="Genomic_DNA"/>
</dbReference>
<proteinExistence type="predicted"/>
<gene>
    <name evidence="2" type="ORF">PIB30_082617</name>
</gene>
<organism evidence="2 3">
    <name type="scientific">Stylosanthes scabra</name>
    <dbReference type="NCBI Taxonomy" id="79078"/>
    <lineage>
        <taxon>Eukaryota</taxon>
        <taxon>Viridiplantae</taxon>
        <taxon>Streptophyta</taxon>
        <taxon>Embryophyta</taxon>
        <taxon>Tracheophyta</taxon>
        <taxon>Spermatophyta</taxon>
        <taxon>Magnoliopsida</taxon>
        <taxon>eudicotyledons</taxon>
        <taxon>Gunneridae</taxon>
        <taxon>Pentapetalae</taxon>
        <taxon>rosids</taxon>
        <taxon>fabids</taxon>
        <taxon>Fabales</taxon>
        <taxon>Fabaceae</taxon>
        <taxon>Papilionoideae</taxon>
        <taxon>50 kb inversion clade</taxon>
        <taxon>dalbergioids sensu lato</taxon>
        <taxon>Dalbergieae</taxon>
        <taxon>Pterocarpus clade</taxon>
        <taxon>Stylosanthes</taxon>
    </lineage>
</organism>
<feature type="region of interest" description="Disordered" evidence="1">
    <location>
        <begin position="1"/>
        <end position="59"/>
    </location>
</feature>